<evidence type="ECO:0000256" key="1">
    <source>
        <dbReference type="ARBA" id="ARBA00022441"/>
    </source>
</evidence>
<proteinExistence type="predicted"/>
<dbReference type="PANTHER" id="PTHR46093:SF18">
    <property type="entry name" value="FIBRONECTIN TYPE-III DOMAIN-CONTAINING PROTEIN"/>
    <property type="match status" value="1"/>
</dbReference>
<gene>
    <name evidence="4" type="ORF">K457DRAFT_22590</name>
</gene>
<feature type="non-terminal residue" evidence="4">
    <location>
        <position position="384"/>
    </location>
</feature>
<keyword evidence="2" id="KW-0677">Repeat</keyword>
<evidence type="ECO:0000256" key="2">
    <source>
        <dbReference type="ARBA" id="ARBA00022737"/>
    </source>
</evidence>
<dbReference type="EMBL" id="KV442072">
    <property type="protein sequence ID" value="OAQ25915.1"/>
    <property type="molecule type" value="Genomic_DNA"/>
</dbReference>
<dbReference type="OrthoDB" id="432528at2759"/>
<dbReference type="AlphaFoldDB" id="A0A197JL90"/>
<feature type="compositionally biased region" description="Low complexity" evidence="3">
    <location>
        <begin position="323"/>
        <end position="374"/>
    </location>
</feature>
<keyword evidence="5" id="KW-1185">Reference proteome</keyword>
<evidence type="ECO:0008006" key="6">
    <source>
        <dbReference type="Google" id="ProtNLM"/>
    </source>
</evidence>
<dbReference type="SUPFAM" id="SSF50965">
    <property type="entry name" value="Galactose oxidase, central domain"/>
    <property type="match status" value="2"/>
</dbReference>
<keyword evidence="1" id="KW-0880">Kelch repeat</keyword>
<sequence>MASFAAYITVDEKTLYIQGGSNVSTKAIVYNQFYSLDLTQSWDTSNPPWSEVLTDSGSPIPTRLRTVFHSISLSRNHRTLTFWDVYYSPPYSVNYHLDTNKWEELPALPLQRPLVSKASKAVTDPTSDQVYIPGGAGGSMLTFDPSSDTSNELAMPPGGRATSWNAASFAWNNVRQTFFLFGGFDTPESYFYEYKPSSATPWMALSSFGSTPPALAGGCMVSAYGGAKMVAFGGRSGGSIYGSIYILDVESMTWSEGQSTQPRTGMVCSVSGDYFIAWGGVSTDKSDISVLLPEVPIVYNLKLGEWTTMFVAKSRTPVPTPLTPTSTSTTTTITPTPTATETPVTGEPGTTPTDTPIITPTDTPTDAPITTPTDAPSPTPTDAP</sequence>
<feature type="compositionally biased region" description="Pro residues" evidence="3">
    <location>
        <begin position="375"/>
        <end position="384"/>
    </location>
</feature>
<name>A0A197JL90_9FUNG</name>
<dbReference type="Pfam" id="PF24681">
    <property type="entry name" value="Kelch_KLHDC2_KLHL20_DRC7"/>
    <property type="match status" value="1"/>
</dbReference>
<reference evidence="4 5" key="1">
    <citation type="submission" date="2016-05" db="EMBL/GenBank/DDBJ databases">
        <title>Genome sequencing reveals origins of a unique bacterial endosymbiosis in the earliest lineages of terrestrial Fungi.</title>
        <authorList>
            <consortium name="DOE Joint Genome Institute"/>
            <person name="Uehling J."/>
            <person name="Gryganskyi A."/>
            <person name="Hameed K."/>
            <person name="Tschaplinski T."/>
            <person name="Misztal P."/>
            <person name="Wu S."/>
            <person name="Desiro A."/>
            <person name="Vande Pol N."/>
            <person name="Du Z.-Y."/>
            <person name="Zienkiewicz A."/>
            <person name="Zienkiewicz K."/>
            <person name="Morin E."/>
            <person name="Tisserant E."/>
            <person name="Splivallo R."/>
            <person name="Hainaut M."/>
            <person name="Henrissat B."/>
            <person name="Ohm R."/>
            <person name="Kuo A."/>
            <person name="Yan J."/>
            <person name="Lipzen A."/>
            <person name="Nolan M."/>
            <person name="Labutti K."/>
            <person name="Barry K."/>
            <person name="Goldstein A."/>
            <person name="Labbe J."/>
            <person name="Schadt C."/>
            <person name="Tuskan G."/>
            <person name="Grigoriev I."/>
            <person name="Martin F."/>
            <person name="Vilgalys R."/>
            <person name="Bonito G."/>
        </authorList>
    </citation>
    <scope>NUCLEOTIDE SEQUENCE [LARGE SCALE GENOMIC DNA]</scope>
    <source>
        <strain evidence="4 5">AG-77</strain>
    </source>
</reference>
<evidence type="ECO:0000313" key="5">
    <source>
        <dbReference type="Proteomes" id="UP000078512"/>
    </source>
</evidence>
<evidence type="ECO:0000256" key="3">
    <source>
        <dbReference type="SAM" id="MobiDB-lite"/>
    </source>
</evidence>
<accession>A0A197JL90</accession>
<protein>
    <recommendedName>
        <fullName evidence="6">Galactose oxidase</fullName>
    </recommendedName>
</protein>
<dbReference type="Proteomes" id="UP000078512">
    <property type="component" value="Unassembled WGS sequence"/>
</dbReference>
<dbReference type="PANTHER" id="PTHR46093">
    <property type="entry name" value="ACYL-COA-BINDING DOMAIN-CONTAINING PROTEIN 5"/>
    <property type="match status" value="1"/>
</dbReference>
<dbReference type="InterPro" id="IPR015915">
    <property type="entry name" value="Kelch-typ_b-propeller"/>
</dbReference>
<dbReference type="Gene3D" id="2.120.10.80">
    <property type="entry name" value="Kelch-type beta propeller"/>
    <property type="match status" value="2"/>
</dbReference>
<dbReference type="InterPro" id="IPR011043">
    <property type="entry name" value="Gal_Oxase/kelch_b-propeller"/>
</dbReference>
<evidence type="ECO:0000313" key="4">
    <source>
        <dbReference type="EMBL" id="OAQ25915.1"/>
    </source>
</evidence>
<organism evidence="4 5">
    <name type="scientific">Linnemannia elongata AG-77</name>
    <dbReference type="NCBI Taxonomy" id="1314771"/>
    <lineage>
        <taxon>Eukaryota</taxon>
        <taxon>Fungi</taxon>
        <taxon>Fungi incertae sedis</taxon>
        <taxon>Mucoromycota</taxon>
        <taxon>Mortierellomycotina</taxon>
        <taxon>Mortierellomycetes</taxon>
        <taxon>Mortierellales</taxon>
        <taxon>Mortierellaceae</taxon>
        <taxon>Linnemannia</taxon>
    </lineage>
</organism>
<feature type="region of interest" description="Disordered" evidence="3">
    <location>
        <begin position="315"/>
        <end position="384"/>
    </location>
</feature>